<dbReference type="SMART" id="SM00479">
    <property type="entry name" value="EXOIII"/>
    <property type="match status" value="1"/>
</dbReference>
<feature type="domain" description="Exonuclease" evidence="4">
    <location>
        <begin position="2"/>
        <end position="198"/>
    </location>
</feature>
<comment type="caution">
    <text evidence="5">The sequence shown here is derived from an EMBL/GenBank/DDBJ whole genome shotgun (WGS) entry which is preliminary data.</text>
</comment>
<dbReference type="AlphaFoldDB" id="A0A5C6RJE4"/>
<dbReference type="Pfam" id="PF00929">
    <property type="entry name" value="RNase_T"/>
    <property type="match status" value="1"/>
</dbReference>
<keyword evidence="2" id="KW-0378">Hydrolase</keyword>
<dbReference type="GO" id="GO:0006259">
    <property type="term" value="P:DNA metabolic process"/>
    <property type="evidence" value="ECO:0007669"/>
    <property type="project" value="UniProtKB-ARBA"/>
</dbReference>
<evidence type="ECO:0000259" key="4">
    <source>
        <dbReference type="SMART" id="SM00479"/>
    </source>
</evidence>
<dbReference type="Proteomes" id="UP000321580">
    <property type="component" value="Unassembled WGS sequence"/>
</dbReference>
<organism evidence="5 6">
    <name type="scientific">Phaeodactylibacter luteus</name>
    <dbReference type="NCBI Taxonomy" id="1564516"/>
    <lineage>
        <taxon>Bacteria</taxon>
        <taxon>Pseudomonadati</taxon>
        <taxon>Bacteroidota</taxon>
        <taxon>Saprospiria</taxon>
        <taxon>Saprospirales</taxon>
        <taxon>Haliscomenobacteraceae</taxon>
        <taxon>Phaeodactylibacter</taxon>
    </lineage>
</organism>
<dbReference type="PANTHER" id="PTHR30231:SF4">
    <property type="entry name" value="PROTEIN NEN2"/>
    <property type="match status" value="1"/>
</dbReference>
<dbReference type="CDD" id="cd06127">
    <property type="entry name" value="DEDDh"/>
    <property type="match status" value="1"/>
</dbReference>
<accession>A0A5C6RJE4</accession>
<reference evidence="5 6" key="1">
    <citation type="submission" date="2019-08" db="EMBL/GenBank/DDBJ databases">
        <title>Genome of Phaeodactylibacter luteus.</title>
        <authorList>
            <person name="Bowman J.P."/>
        </authorList>
    </citation>
    <scope>NUCLEOTIDE SEQUENCE [LARGE SCALE GENOMIC DNA]</scope>
    <source>
        <strain evidence="5 6">KCTC 42180</strain>
    </source>
</reference>
<dbReference type="SUPFAM" id="SSF53098">
    <property type="entry name" value="Ribonuclease H-like"/>
    <property type="match status" value="1"/>
</dbReference>
<evidence type="ECO:0000256" key="2">
    <source>
        <dbReference type="ARBA" id="ARBA00022801"/>
    </source>
</evidence>
<dbReference type="GO" id="GO:0008408">
    <property type="term" value="F:3'-5' exonuclease activity"/>
    <property type="evidence" value="ECO:0007669"/>
    <property type="project" value="TreeGrafter"/>
</dbReference>
<keyword evidence="6" id="KW-1185">Reference proteome</keyword>
<dbReference type="PANTHER" id="PTHR30231">
    <property type="entry name" value="DNA POLYMERASE III SUBUNIT EPSILON"/>
    <property type="match status" value="1"/>
</dbReference>
<dbReference type="OrthoDB" id="9803925at2"/>
<gene>
    <name evidence="5" type="ORF">FRY97_18885</name>
</gene>
<dbReference type="RefSeq" id="WP_147169135.1">
    <property type="nucleotide sequence ID" value="NZ_VOOR01000057.1"/>
</dbReference>
<dbReference type="InterPro" id="IPR036397">
    <property type="entry name" value="RNaseH_sf"/>
</dbReference>
<evidence type="ECO:0000313" key="6">
    <source>
        <dbReference type="Proteomes" id="UP000321580"/>
    </source>
</evidence>
<dbReference type="Gene3D" id="3.30.420.10">
    <property type="entry name" value="Ribonuclease H-like superfamily/Ribonuclease H"/>
    <property type="match status" value="1"/>
</dbReference>
<dbReference type="InterPro" id="IPR013520">
    <property type="entry name" value="Ribonucl_H"/>
</dbReference>
<evidence type="ECO:0000256" key="1">
    <source>
        <dbReference type="ARBA" id="ARBA00022722"/>
    </source>
</evidence>
<evidence type="ECO:0000313" key="5">
    <source>
        <dbReference type="EMBL" id="TXB61482.1"/>
    </source>
</evidence>
<keyword evidence="3 5" id="KW-0269">Exonuclease</keyword>
<dbReference type="GO" id="GO:0003676">
    <property type="term" value="F:nucleic acid binding"/>
    <property type="evidence" value="ECO:0007669"/>
    <property type="project" value="InterPro"/>
</dbReference>
<dbReference type="InterPro" id="IPR012337">
    <property type="entry name" value="RNaseH-like_sf"/>
</dbReference>
<name>A0A5C6RJE4_9BACT</name>
<sequence>MEYLVIDLEMSGDDPSYHDVIEIGAVAYSEDWAELGRYQTYIYPENEEAFSKPSEAVHGISLQQLKDAPVLDDVLPEFEAWILGLRHKKPDPFDNSRLLRHTMIAGLGIVNDFAFLKAAYGIINRKWPFSYRMYDMQSLTHALFPIFQAAGEPMPQRQSLTAIAAFFGLERETDEHNALEDAVLTGRCFIALNKMMARLTVSPA</sequence>
<evidence type="ECO:0000256" key="3">
    <source>
        <dbReference type="ARBA" id="ARBA00022839"/>
    </source>
</evidence>
<proteinExistence type="predicted"/>
<keyword evidence="1" id="KW-0540">Nuclease</keyword>
<protein>
    <submittedName>
        <fullName evidence="5">3'-5' exonuclease</fullName>
    </submittedName>
</protein>
<dbReference type="EMBL" id="VOOR01000057">
    <property type="protein sequence ID" value="TXB61482.1"/>
    <property type="molecule type" value="Genomic_DNA"/>
</dbReference>